<feature type="binding site" evidence="1">
    <location>
        <position position="9"/>
    </location>
    <ligand>
        <name>Zn(2+)</name>
        <dbReference type="ChEBI" id="CHEBI:29105"/>
    </ligand>
</feature>
<dbReference type="GO" id="GO:0005634">
    <property type="term" value="C:nucleus"/>
    <property type="evidence" value="ECO:0007669"/>
    <property type="project" value="InterPro"/>
</dbReference>
<dbReference type="SUPFAM" id="SSF57716">
    <property type="entry name" value="Glucocorticoid receptor-like (DNA-binding domain)"/>
    <property type="match status" value="1"/>
</dbReference>
<name>A0A9N9S9L4_9DIPT</name>
<reference evidence="4" key="1">
    <citation type="submission" date="2022-01" db="EMBL/GenBank/DDBJ databases">
        <authorList>
            <person name="King R."/>
        </authorList>
    </citation>
    <scope>NUCLEOTIDE SEQUENCE</scope>
</reference>
<keyword evidence="1" id="KW-0862">Zinc</keyword>
<accession>A0A9N9S9L4</accession>
<feature type="compositionally biased region" description="Basic and acidic residues" evidence="2">
    <location>
        <begin position="187"/>
        <end position="199"/>
    </location>
</feature>
<protein>
    <recommendedName>
        <fullName evidence="3">ZAD domain-containing protein</fullName>
    </recommendedName>
</protein>
<keyword evidence="5" id="KW-1185">Reference proteome</keyword>
<evidence type="ECO:0000313" key="4">
    <source>
        <dbReference type="EMBL" id="CAG9811593.1"/>
    </source>
</evidence>
<evidence type="ECO:0000259" key="3">
    <source>
        <dbReference type="PROSITE" id="PS51915"/>
    </source>
</evidence>
<dbReference type="Gene3D" id="3.40.1800.20">
    <property type="match status" value="1"/>
</dbReference>
<feature type="binding site" evidence="1">
    <location>
        <position position="6"/>
    </location>
    <ligand>
        <name>Zn(2+)</name>
        <dbReference type="ChEBI" id="CHEBI:29105"/>
    </ligand>
</feature>
<keyword evidence="1" id="KW-0863">Zinc-finger</keyword>
<keyword evidence="1" id="KW-0479">Metal-binding</keyword>
<evidence type="ECO:0000256" key="2">
    <source>
        <dbReference type="SAM" id="MobiDB-lite"/>
    </source>
</evidence>
<evidence type="ECO:0000313" key="5">
    <source>
        <dbReference type="Proteomes" id="UP001153620"/>
    </source>
</evidence>
<sequence>MNFNVCRACMTPESDNKLTSIFTENGKLSNLVFELTNLKIPNIKESPAFLCTTCINDLNKAISFRNLFIKNHQNFTDFYSQSKLRSLLCGIKVDDNFDSGPSKPVTEHKSSEILEHCLTKRNENLPAFNIQGYIKDLLTEKFTVNAETEQNFTQNDETSIKVAKVQESFIKQEPMEDDAGGSGAERITIKTEDDDKFDNYEPQNDNSNDMQDDDYSYGEYSGHNQTNSEFPLLLSALSSRKSPHQSTSSLCQNCGHISENGCKNCNINDSLSTDPHRGSQRDKIIQKYLEDPTVTITSLARWADIPRTTVGRIIENFKSNKSPIVKRPGAGRKAGTGNVEREEKIIEMLKLHPQLTVRQLAQMFGTCPANVQKIKVRHGLAFKRKSGGSERSEEERDEDI</sequence>
<dbReference type="Pfam" id="PF07776">
    <property type="entry name" value="zf-AD"/>
    <property type="match status" value="1"/>
</dbReference>
<dbReference type="GO" id="GO:0008270">
    <property type="term" value="F:zinc ion binding"/>
    <property type="evidence" value="ECO:0007669"/>
    <property type="project" value="UniProtKB-UniRule"/>
</dbReference>
<dbReference type="SMART" id="SM00868">
    <property type="entry name" value="zf-AD"/>
    <property type="match status" value="1"/>
</dbReference>
<gene>
    <name evidence="4" type="ORF">CHIRRI_LOCUS14400</name>
</gene>
<dbReference type="Proteomes" id="UP001153620">
    <property type="component" value="Chromosome 4"/>
</dbReference>
<feature type="binding site" evidence="1">
    <location>
        <position position="51"/>
    </location>
    <ligand>
        <name>Zn(2+)</name>
        <dbReference type="ChEBI" id="CHEBI:29105"/>
    </ligand>
</feature>
<evidence type="ECO:0000256" key="1">
    <source>
        <dbReference type="PROSITE-ProRule" id="PRU01263"/>
    </source>
</evidence>
<dbReference type="EMBL" id="OU895880">
    <property type="protein sequence ID" value="CAG9811593.1"/>
    <property type="molecule type" value="Genomic_DNA"/>
</dbReference>
<proteinExistence type="predicted"/>
<dbReference type="InterPro" id="IPR012934">
    <property type="entry name" value="Znf_AD"/>
</dbReference>
<feature type="domain" description="ZAD" evidence="3">
    <location>
        <begin position="4"/>
        <end position="78"/>
    </location>
</feature>
<reference evidence="4" key="2">
    <citation type="submission" date="2022-10" db="EMBL/GenBank/DDBJ databases">
        <authorList>
            <consortium name="ENA_rothamsted_submissions"/>
            <consortium name="culmorum"/>
            <person name="King R."/>
        </authorList>
    </citation>
    <scope>NUCLEOTIDE SEQUENCE</scope>
</reference>
<dbReference type="AlphaFoldDB" id="A0A9N9S9L4"/>
<organism evidence="4 5">
    <name type="scientific">Chironomus riparius</name>
    <dbReference type="NCBI Taxonomy" id="315576"/>
    <lineage>
        <taxon>Eukaryota</taxon>
        <taxon>Metazoa</taxon>
        <taxon>Ecdysozoa</taxon>
        <taxon>Arthropoda</taxon>
        <taxon>Hexapoda</taxon>
        <taxon>Insecta</taxon>
        <taxon>Pterygota</taxon>
        <taxon>Neoptera</taxon>
        <taxon>Endopterygota</taxon>
        <taxon>Diptera</taxon>
        <taxon>Nematocera</taxon>
        <taxon>Chironomoidea</taxon>
        <taxon>Chironomidae</taxon>
        <taxon>Chironominae</taxon>
        <taxon>Chironomus</taxon>
    </lineage>
</organism>
<feature type="binding site" evidence="1">
    <location>
        <position position="54"/>
    </location>
    <ligand>
        <name>Zn(2+)</name>
        <dbReference type="ChEBI" id="CHEBI:29105"/>
    </ligand>
</feature>
<dbReference type="PROSITE" id="PS51915">
    <property type="entry name" value="ZAD"/>
    <property type="match status" value="1"/>
</dbReference>
<feature type="region of interest" description="Disordered" evidence="2">
    <location>
        <begin position="171"/>
        <end position="222"/>
    </location>
</feature>